<keyword evidence="8 10" id="KW-0406">Ion transport</keyword>
<evidence type="ECO:0000313" key="12">
    <source>
        <dbReference type="EMBL" id="KAK1791936.1"/>
    </source>
</evidence>
<dbReference type="AlphaFoldDB" id="A0AAD8Z5P8"/>
<evidence type="ECO:0000256" key="5">
    <source>
        <dbReference type="ARBA" id="ARBA00022692"/>
    </source>
</evidence>
<feature type="domain" description="Calcium uniporter protein C-terminal" evidence="11">
    <location>
        <begin position="101"/>
        <end position="303"/>
    </location>
</feature>
<dbReference type="Proteomes" id="UP001239994">
    <property type="component" value="Unassembled WGS sequence"/>
</dbReference>
<keyword evidence="4 10" id="KW-0109">Calcium transport</keyword>
<evidence type="ECO:0000256" key="2">
    <source>
        <dbReference type="ARBA" id="ARBA00005653"/>
    </source>
</evidence>
<keyword evidence="9 10" id="KW-0472">Membrane</keyword>
<keyword evidence="13" id="KW-1185">Reference proteome</keyword>
<organism evidence="12 13">
    <name type="scientific">Electrophorus voltai</name>
    <dbReference type="NCBI Taxonomy" id="2609070"/>
    <lineage>
        <taxon>Eukaryota</taxon>
        <taxon>Metazoa</taxon>
        <taxon>Chordata</taxon>
        <taxon>Craniata</taxon>
        <taxon>Vertebrata</taxon>
        <taxon>Euteleostomi</taxon>
        <taxon>Actinopterygii</taxon>
        <taxon>Neopterygii</taxon>
        <taxon>Teleostei</taxon>
        <taxon>Ostariophysi</taxon>
        <taxon>Gymnotiformes</taxon>
        <taxon>Gymnotoidei</taxon>
        <taxon>Gymnotidae</taxon>
        <taxon>Electrophorus</taxon>
    </lineage>
</organism>
<keyword evidence="10" id="KW-0999">Mitochondrion inner membrane</keyword>
<evidence type="ECO:0000259" key="11">
    <source>
        <dbReference type="Pfam" id="PF04678"/>
    </source>
</evidence>
<feature type="transmembrane region" description="Helical" evidence="10">
    <location>
        <begin position="249"/>
        <end position="267"/>
    </location>
</feature>
<keyword evidence="10" id="KW-0496">Mitochondrion</keyword>
<evidence type="ECO:0000256" key="10">
    <source>
        <dbReference type="RuleBase" id="RU367035"/>
    </source>
</evidence>
<feature type="transmembrane region" description="Helical" evidence="10">
    <location>
        <begin position="218"/>
        <end position="237"/>
    </location>
</feature>
<evidence type="ECO:0000256" key="8">
    <source>
        <dbReference type="ARBA" id="ARBA00023065"/>
    </source>
</evidence>
<keyword evidence="6 10" id="KW-0106">Calcium</keyword>
<protein>
    <recommendedName>
        <fullName evidence="10">Calcium uniporter protein</fullName>
    </recommendedName>
</protein>
<dbReference type="GO" id="GO:1990246">
    <property type="term" value="C:uniplex complex"/>
    <property type="evidence" value="ECO:0007669"/>
    <property type="project" value="TreeGrafter"/>
</dbReference>
<sequence length="334" mass="38410">MACLRLVAELSGVHRWAHPIRAVFQTSERVHLKAQLAQLQWRCHPVTCCSTLSPSNDTSVQYRHGRPVLALTLPSRHETCLFFLRPMLTTVNDLLQDIHREDPGVTSASVLTPDGVKVASTTPMDRVLSTNFQLCINGVTYKIHSALAEAVSSERMLCTEDTMNMVHRLHAALYLHEHHLRQEQDLLRQLGVLKQELSPLEQMKAQLDARAERSSSQALWVGLALLSVQGGALAWLTWWVYSWDVMEPVTYFITYSTSIGVFAYYVLTKQDYVYPVAKDRQFLHYFYRKARREKFNVQQYNKLKDELASVEENLRRLRNPNQLGLPVDQIHPRD</sequence>
<comment type="function">
    <text evidence="10">Mitochondrial inner membrane calcium uniporter that mediates calcium uptake into mitochondria. Mitochondrial calcium homeostasis plays key roles in cellular physiology and regulates cell bioenergetics, cytoplasmic calcium signals and activation of cell death pathways.</text>
</comment>
<proteinExistence type="inferred from homology"/>
<keyword evidence="7 10" id="KW-1133">Transmembrane helix</keyword>
<evidence type="ECO:0000256" key="7">
    <source>
        <dbReference type="ARBA" id="ARBA00022989"/>
    </source>
</evidence>
<evidence type="ECO:0000256" key="9">
    <source>
        <dbReference type="ARBA" id="ARBA00023136"/>
    </source>
</evidence>
<gene>
    <name evidence="12" type="ORF">P4O66_013909</name>
</gene>
<dbReference type="InterPro" id="IPR006769">
    <property type="entry name" value="MCU_C"/>
</dbReference>
<evidence type="ECO:0000256" key="1">
    <source>
        <dbReference type="ARBA" id="ARBA00004141"/>
    </source>
</evidence>
<dbReference type="GO" id="GO:0019855">
    <property type="term" value="F:calcium channel inhibitor activity"/>
    <property type="evidence" value="ECO:0007669"/>
    <property type="project" value="TreeGrafter"/>
</dbReference>
<keyword evidence="5 10" id="KW-0812">Transmembrane</keyword>
<dbReference type="InterPro" id="IPR039055">
    <property type="entry name" value="MCU_fam"/>
</dbReference>
<comment type="similarity">
    <text evidence="2 10">Belongs to the MCU (TC 1.A.77) family.</text>
</comment>
<evidence type="ECO:0000256" key="3">
    <source>
        <dbReference type="ARBA" id="ARBA00022448"/>
    </source>
</evidence>
<dbReference type="GO" id="GO:0036444">
    <property type="term" value="P:calcium import into the mitochondrion"/>
    <property type="evidence" value="ECO:0007669"/>
    <property type="project" value="TreeGrafter"/>
</dbReference>
<dbReference type="PANTHER" id="PTHR13462">
    <property type="entry name" value="CALCIUM UNIPORTER PROTEIN, MITOCHONDRIAL"/>
    <property type="match status" value="1"/>
</dbReference>
<evidence type="ECO:0000313" key="13">
    <source>
        <dbReference type="Proteomes" id="UP001239994"/>
    </source>
</evidence>
<keyword evidence="10" id="KW-0107">Calcium channel</keyword>
<comment type="subcellular location">
    <subcellularLocation>
        <location evidence="1">Membrane</location>
        <topology evidence="1">Multi-pass membrane protein</topology>
    </subcellularLocation>
    <subcellularLocation>
        <location evidence="10">Mitochondrion inner membrane</location>
        <topology evidence="10">Multi-pass membrane protein</topology>
    </subcellularLocation>
</comment>
<dbReference type="PANTHER" id="PTHR13462:SF6">
    <property type="entry name" value="CALCIUM UNIPORTER REGULATORY SUBUNIT MCUB, MITOCHONDRIAL"/>
    <property type="match status" value="1"/>
</dbReference>
<accession>A0AAD8Z5P8</accession>
<keyword evidence="10" id="KW-0407">Ion channel</keyword>
<comment type="domain">
    <text evidence="10">The selectivity filter, in which calcium ions are arranged in single file, is composed of two acidic rings separated by one helical turn along the central axis of the channel pore.</text>
</comment>
<name>A0AAD8Z5P8_9TELE</name>
<comment type="caution">
    <text evidence="12">The sequence shown here is derived from an EMBL/GenBank/DDBJ whole genome shotgun (WGS) entry which is preliminary data.</text>
</comment>
<evidence type="ECO:0000256" key="4">
    <source>
        <dbReference type="ARBA" id="ARBA00022568"/>
    </source>
</evidence>
<dbReference type="GO" id="GO:0015292">
    <property type="term" value="F:uniporter activity"/>
    <property type="evidence" value="ECO:0007669"/>
    <property type="project" value="UniProtKB-UniRule"/>
</dbReference>
<dbReference type="EMBL" id="JAROKS010000020">
    <property type="protein sequence ID" value="KAK1791936.1"/>
    <property type="molecule type" value="Genomic_DNA"/>
</dbReference>
<dbReference type="GO" id="GO:0051560">
    <property type="term" value="P:mitochondrial calcium ion homeostasis"/>
    <property type="evidence" value="ECO:0007669"/>
    <property type="project" value="UniProtKB-UniRule"/>
</dbReference>
<evidence type="ECO:0000256" key="6">
    <source>
        <dbReference type="ARBA" id="ARBA00022837"/>
    </source>
</evidence>
<keyword evidence="3 10" id="KW-0813">Transport</keyword>
<dbReference type="Pfam" id="PF04678">
    <property type="entry name" value="MCU"/>
    <property type="match status" value="1"/>
</dbReference>
<dbReference type="GO" id="GO:0005262">
    <property type="term" value="F:calcium channel activity"/>
    <property type="evidence" value="ECO:0007669"/>
    <property type="project" value="UniProtKB-UniRule"/>
</dbReference>
<reference evidence="12" key="1">
    <citation type="submission" date="2023-03" db="EMBL/GenBank/DDBJ databases">
        <title>Electrophorus voltai genome.</title>
        <authorList>
            <person name="Bian C."/>
        </authorList>
    </citation>
    <scope>NUCLEOTIDE SEQUENCE</scope>
    <source>
        <strain evidence="12">CB-2022</strain>
        <tissue evidence="12">Muscle</tissue>
    </source>
</reference>